<reference evidence="4" key="3">
    <citation type="journal article" date="2006" name="Appl. Environ. Microbiol.">
        <title>Functional analysis of unique class II insertion sequence IS1071.</title>
        <authorList>
            <person name="Sota M."/>
            <person name="Yano H."/>
            <person name="Nagata Y."/>
            <person name="Ohtsubo Y."/>
            <person name="Genka H."/>
            <person name="Anbutsu H."/>
            <person name="Kawasaki H."/>
            <person name="Tsuda M."/>
        </authorList>
    </citation>
    <scope>NUCLEOTIDE SEQUENCE</scope>
    <source>
        <strain evidence="4">B</strain>
        <plasmid evidence="4">pUO1</plasmid>
    </source>
</reference>
<dbReference type="PANTHER" id="PTHR36934">
    <property type="entry name" value="BLR0278 PROTEIN"/>
    <property type="match status" value="1"/>
</dbReference>
<protein>
    <submittedName>
        <fullName evidence="4 5">ORF3</fullName>
    </submittedName>
</protein>
<feature type="active site" evidence="1">
    <location>
        <position position="82"/>
    </location>
</feature>
<dbReference type="EMBL" id="AB063332">
    <property type="protein sequence ID" value="BAC81978.1"/>
    <property type="molecule type" value="Genomic_DNA"/>
</dbReference>
<organism evidence="4">
    <name type="scientific">Delftia acidovorans</name>
    <name type="common">Pseudomonas acidovorans</name>
    <name type="synonym">Comamonas acidovorans</name>
    <dbReference type="NCBI Taxonomy" id="80866"/>
    <lineage>
        <taxon>Bacteria</taxon>
        <taxon>Pseudomonadati</taxon>
        <taxon>Pseudomonadota</taxon>
        <taxon>Betaproteobacteria</taxon>
        <taxon>Burkholderiales</taxon>
        <taxon>Comamonadaceae</taxon>
        <taxon>Delftia</taxon>
    </lineage>
</organism>
<evidence type="ECO:0000256" key="1">
    <source>
        <dbReference type="PIRSR" id="PIRSR014972-1"/>
    </source>
</evidence>
<sequence length="145" mass="16024">MKDAMAINHPIPLGLRHSQTLRVDDSLTVPAVSAAFTGFSDMPPVFATAYMVGFVEWACIEALRPYLAPSQRTVGTHVNLSHSAATPVGMQVTAEVELIEVEGKRLTFKVLCRDEVDVICEGRHERFIVEAQQFIRRVTSKGERG</sequence>
<evidence type="ECO:0000313" key="5">
    <source>
        <dbReference type="EMBL" id="BAC81978.1"/>
    </source>
</evidence>
<feature type="binding site" evidence="2">
    <location>
        <position position="75"/>
    </location>
    <ligand>
        <name>substrate</name>
    </ligand>
</feature>
<dbReference type="EMBL" id="AB049198">
    <property type="protein sequence ID" value="BAB85584.1"/>
    <property type="molecule type" value="Genomic_DNA"/>
</dbReference>
<gene>
    <name evidence="4" type="primary">orf3</name>
</gene>
<proteinExistence type="predicted"/>
<dbReference type="RefSeq" id="WP_011137957.1">
    <property type="nucleotide sequence ID" value="NC_005088.1"/>
</dbReference>
<name>Q8RS32_DELAC</name>
<feature type="active site" evidence="1">
    <location>
        <position position="48"/>
    </location>
</feature>
<dbReference type="Pfam" id="PF22636">
    <property type="entry name" value="FlK"/>
    <property type="match status" value="1"/>
</dbReference>
<dbReference type="InterPro" id="IPR029069">
    <property type="entry name" value="HotDog_dom_sf"/>
</dbReference>
<dbReference type="Gene3D" id="3.10.129.10">
    <property type="entry name" value="Hotdog Thioesterase"/>
    <property type="match status" value="1"/>
</dbReference>
<evidence type="ECO:0000256" key="2">
    <source>
        <dbReference type="PIRSR" id="PIRSR014972-2"/>
    </source>
</evidence>
<feature type="binding site" evidence="2">
    <location>
        <position position="75"/>
    </location>
    <ligand>
        <name>CoA</name>
        <dbReference type="ChEBI" id="CHEBI:57287"/>
    </ligand>
</feature>
<dbReference type="InterPro" id="IPR054485">
    <property type="entry name" value="FlK-like_dom"/>
</dbReference>
<feature type="active site" evidence="1">
    <location>
        <position position="56"/>
    </location>
</feature>
<reference evidence="4" key="2">
    <citation type="journal article" date="2003" name="J. Bacteriol.">
        <title>Structure of haloacetate-catabolic IncP-1beta plasmid pUO1 and genetic mobility of its residing haloacetate-catabolic transposon.</title>
        <authorList>
            <person name="Sota M."/>
            <person name="Kawasaki H."/>
            <person name="Tsuda M."/>
        </authorList>
    </citation>
    <scope>NUCLEOTIDE SEQUENCE</scope>
    <source>
        <strain evidence="4">B</strain>
        <plasmid evidence="4">pUO1</plasmid>
    </source>
</reference>
<feature type="binding site" evidence="2">
    <location>
        <position position="126"/>
    </location>
    <ligand>
        <name>substrate</name>
    </ligand>
</feature>
<accession>Q8RS32</accession>
<geneLocation type="plasmid" evidence="4">
    <name>pUO1</name>
</geneLocation>
<evidence type="ECO:0000259" key="3">
    <source>
        <dbReference type="Pfam" id="PF22636"/>
    </source>
</evidence>
<dbReference type="PIRSF" id="PIRSF014972">
    <property type="entry name" value="FlK"/>
    <property type="match status" value="1"/>
</dbReference>
<dbReference type="AlphaFoldDB" id="Q8RS32"/>
<keyword evidence="4" id="KW-0614">Plasmid</keyword>
<feature type="domain" description="Fluoroacetyl-CoA-specific thioesterase-like" evidence="3">
    <location>
        <begin position="35"/>
        <end position="131"/>
    </location>
</feature>
<reference evidence="4" key="1">
    <citation type="journal article" date="2002" name="Appl. Environ. Microbiol.">
        <title>Characterization of a class II defective transposon carrying two haloacetate dehalogenase genes from Delftia acidovorans plasmid pUO1.</title>
        <authorList>
            <person name="Sota M."/>
            <person name="Endo M."/>
            <person name="Nitta K."/>
            <person name="Kawasaki H."/>
            <person name="Tsuda M."/>
        </authorList>
    </citation>
    <scope>NUCLEOTIDE SEQUENCE</scope>
    <source>
        <strain evidence="4">B</strain>
        <plasmid evidence="4">pUO1</plasmid>
    </source>
</reference>
<dbReference type="PANTHER" id="PTHR36934:SF1">
    <property type="entry name" value="THIOESTERASE DOMAIN-CONTAINING PROTEIN"/>
    <property type="match status" value="1"/>
</dbReference>
<dbReference type="SUPFAM" id="SSF54637">
    <property type="entry name" value="Thioesterase/thiol ester dehydrase-isomerase"/>
    <property type="match status" value="1"/>
</dbReference>
<evidence type="ECO:0000313" key="4">
    <source>
        <dbReference type="EMBL" id="BAB85584.1"/>
    </source>
</evidence>
<dbReference type="InterPro" id="IPR025540">
    <property type="entry name" value="FlK"/>
</dbReference>